<evidence type="ECO:0000313" key="3">
    <source>
        <dbReference type="Proteomes" id="UP001161094"/>
    </source>
</evidence>
<gene>
    <name evidence="2" type="ORF">N5D93_19770</name>
</gene>
<dbReference type="CDD" id="cd02440">
    <property type="entry name" value="AdoMet_MTases"/>
    <property type="match status" value="1"/>
</dbReference>
<organism evidence="2 3">
    <name type="scientific">Achromobacter spanius</name>
    <dbReference type="NCBI Taxonomy" id="217203"/>
    <lineage>
        <taxon>Bacteria</taxon>
        <taxon>Pseudomonadati</taxon>
        <taxon>Pseudomonadota</taxon>
        <taxon>Betaproteobacteria</taxon>
        <taxon>Burkholderiales</taxon>
        <taxon>Alcaligenaceae</taxon>
        <taxon>Achromobacter</taxon>
    </lineage>
</organism>
<dbReference type="Gene3D" id="3.40.50.150">
    <property type="entry name" value="Vaccinia Virus protein VP39"/>
    <property type="match status" value="1"/>
</dbReference>
<sequence length="197" mass="22042">MAVVGVDHFETLYRQHADPWRVGTAWYERRKRALLLAALGREHYRHAFEPGCGNGDLSLPLAARCQRVCAVDFAGTALSRCRARLAEQGIEHVDTLTLDLPREWPPVPHGGFDLIIVSELGYYLDDAALTLFLQGVDRCLANDGELVACHFRPDFDDRLQATDALHDALGSLRGLVPIFKHQESAFALDGWHRQQEG</sequence>
<feature type="domain" description="Methyltransferase" evidence="1">
    <location>
        <begin position="50"/>
        <end position="144"/>
    </location>
</feature>
<proteinExistence type="predicted"/>
<comment type="caution">
    <text evidence="2">The sequence shown here is derived from an EMBL/GenBank/DDBJ whole genome shotgun (WGS) entry which is preliminary data.</text>
</comment>
<dbReference type="InterPro" id="IPR029063">
    <property type="entry name" value="SAM-dependent_MTases_sf"/>
</dbReference>
<dbReference type="RefSeq" id="WP_279996244.1">
    <property type="nucleotide sequence ID" value="NZ_JAOCDZ010000014.1"/>
</dbReference>
<protein>
    <submittedName>
        <fullName evidence="2">Nodulation S family protein</fullName>
    </submittedName>
</protein>
<evidence type="ECO:0000259" key="1">
    <source>
        <dbReference type="Pfam" id="PF13649"/>
    </source>
</evidence>
<evidence type="ECO:0000313" key="2">
    <source>
        <dbReference type="EMBL" id="MDH0738065.1"/>
    </source>
</evidence>
<accession>A0AA42LR64</accession>
<dbReference type="Proteomes" id="UP001161094">
    <property type="component" value="Unassembled WGS sequence"/>
</dbReference>
<dbReference type="EMBL" id="JAOCDZ010000014">
    <property type="protein sequence ID" value="MDH0738065.1"/>
    <property type="molecule type" value="Genomic_DNA"/>
</dbReference>
<dbReference type="InterPro" id="IPR041698">
    <property type="entry name" value="Methyltransf_25"/>
</dbReference>
<dbReference type="SUPFAM" id="SSF53335">
    <property type="entry name" value="S-adenosyl-L-methionine-dependent methyltransferases"/>
    <property type="match status" value="1"/>
</dbReference>
<dbReference type="AlphaFoldDB" id="A0AA42LR64"/>
<name>A0AA42LR64_9BURK</name>
<dbReference type="Pfam" id="PF13649">
    <property type="entry name" value="Methyltransf_25"/>
    <property type="match status" value="1"/>
</dbReference>
<reference evidence="2" key="1">
    <citation type="submission" date="2022-09" db="EMBL/GenBank/DDBJ databases">
        <title>Intensive care unit water sources are persistently colonized with multi-drug resistant bacteria and are the site of extensive horizontal gene transfer of antibiotic resistance genes.</title>
        <authorList>
            <person name="Diorio-Toth L."/>
        </authorList>
    </citation>
    <scope>NUCLEOTIDE SEQUENCE</scope>
    <source>
        <strain evidence="2">GD03843</strain>
    </source>
</reference>